<feature type="compositionally biased region" description="Basic residues" evidence="1">
    <location>
        <begin position="56"/>
        <end position="80"/>
    </location>
</feature>
<keyword evidence="3" id="KW-1185">Reference proteome</keyword>
<organism evidence="2 3">
    <name type="scientific">Pleuronectes platessa</name>
    <name type="common">European plaice</name>
    <dbReference type="NCBI Taxonomy" id="8262"/>
    <lineage>
        <taxon>Eukaryota</taxon>
        <taxon>Metazoa</taxon>
        <taxon>Chordata</taxon>
        <taxon>Craniata</taxon>
        <taxon>Vertebrata</taxon>
        <taxon>Euteleostomi</taxon>
        <taxon>Actinopterygii</taxon>
        <taxon>Neopterygii</taxon>
        <taxon>Teleostei</taxon>
        <taxon>Neoteleostei</taxon>
        <taxon>Acanthomorphata</taxon>
        <taxon>Carangaria</taxon>
        <taxon>Pleuronectiformes</taxon>
        <taxon>Pleuronectoidei</taxon>
        <taxon>Pleuronectidae</taxon>
        <taxon>Pleuronectes</taxon>
    </lineage>
</organism>
<gene>
    <name evidence="2" type="ORF">PLEPLA_LOCUS14824</name>
</gene>
<name>A0A9N7YIN7_PLEPL</name>
<evidence type="ECO:0000256" key="1">
    <source>
        <dbReference type="SAM" id="MobiDB-lite"/>
    </source>
</evidence>
<evidence type="ECO:0000313" key="2">
    <source>
        <dbReference type="EMBL" id="CAB1426886.1"/>
    </source>
</evidence>
<dbReference type="EMBL" id="CADEAL010000924">
    <property type="protein sequence ID" value="CAB1426886.1"/>
    <property type="molecule type" value="Genomic_DNA"/>
</dbReference>
<evidence type="ECO:0000313" key="3">
    <source>
        <dbReference type="Proteomes" id="UP001153269"/>
    </source>
</evidence>
<accession>A0A9N7YIN7</accession>
<reference evidence="2" key="1">
    <citation type="submission" date="2020-03" db="EMBL/GenBank/DDBJ databases">
        <authorList>
            <person name="Weist P."/>
        </authorList>
    </citation>
    <scope>NUCLEOTIDE SEQUENCE</scope>
</reference>
<protein>
    <submittedName>
        <fullName evidence="2">Uncharacterized protein</fullName>
    </submittedName>
</protein>
<feature type="region of interest" description="Disordered" evidence="1">
    <location>
        <begin position="38"/>
        <end position="80"/>
    </location>
</feature>
<sequence>MVNISYTVYLLHLCIRAHARMCRLTLQPTSIESVSEFSITARPPSPSPLLFEHGPGMRRRRPLERNAQRKPSRRKGKDIT</sequence>
<dbReference type="Proteomes" id="UP001153269">
    <property type="component" value="Unassembled WGS sequence"/>
</dbReference>
<dbReference type="AlphaFoldDB" id="A0A9N7YIN7"/>
<proteinExistence type="predicted"/>
<comment type="caution">
    <text evidence="2">The sequence shown here is derived from an EMBL/GenBank/DDBJ whole genome shotgun (WGS) entry which is preliminary data.</text>
</comment>